<protein>
    <recommendedName>
        <fullName evidence="4">Lipoprotein</fullName>
    </recommendedName>
</protein>
<organism evidence="2 3">
    <name type="scientific">Streptococcus sanguinis</name>
    <dbReference type="NCBI Taxonomy" id="1305"/>
    <lineage>
        <taxon>Bacteria</taxon>
        <taxon>Bacillati</taxon>
        <taxon>Bacillota</taxon>
        <taxon>Bacilli</taxon>
        <taxon>Lactobacillales</taxon>
        <taxon>Streptococcaceae</taxon>
        <taxon>Streptococcus</taxon>
    </lineage>
</organism>
<evidence type="ECO:0000256" key="1">
    <source>
        <dbReference type="SAM" id="Phobius"/>
    </source>
</evidence>
<evidence type="ECO:0008006" key="4">
    <source>
        <dbReference type="Google" id="ProtNLM"/>
    </source>
</evidence>
<proteinExistence type="predicted"/>
<comment type="caution">
    <text evidence="2">The sequence shown here is derived from an EMBL/GenBank/DDBJ whole genome shotgun (WGS) entry which is preliminary data.</text>
</comment>
<evidence type="ECO:0000313" key="3">
    <source>
        <dbReference type="Proteomes" id="UP000273966"/>
    </source>
</evidence>
<sequence length="322" mass="38413">MKKLNGKKKLILAGIIVVVIGYIALRYYLKPEWFDSENIYYTVYNYKVTDIKPKKKIVKDLNIEFVHDATEEVPQNQEWTEKTISNWKEYNEKQILHVTYTDGSKSDIPIEETSEIGPAFSKKLFNDSLYQKLSWRFPEYELPDKDEHPRDLVDVLLFLYVGDTLYQVPEATSMISYQLKNPKTGEMQTYYEYGSKPGFNWTPIFFIRSKKLLDNQMDFFDDYQNQYGGNYWERRDEIYNNRLSHTLSYYYYRIFYSDELTNLPLSVSTTGSQFKITIIHSYIVERLNDDDYKVKSTSKTYTDENKDEYISEVLNQNKKESR</sequence>
<keyword evidence="1" id="KW-0812">Transmembrane</keyword>
<evidence type="ECO:0000313" key="2">
    <source>
        <dbReference type="EMBL" id="RSI28280.1"/>
    </source>
</evidence>
<name>A0AB74DGH4_STRSA</name>
<keyword evidence="1" id="KW-1133">Transmembrane helix</keyword>
<dbReference type="AlphaFoldDB" id="A0AB74DGH4"/>
<gene>
    <name evidence="2" type="ORF">D8879_10930</name>
</gene>
<dbReference type="RefSeq" id="WP_125378708.1">
    <property type="nucleotide sequence ID" value="NZ_CP071419.1"/>
</dbReference>
<feature type="transmembrane region" description="Helical" evidence="1">
    <location>
        <begin position="12"/>
        <end position="29"/>
    </location>
</feature>
<reference evidence="2 3" key="1">
    <citation type="submission" date="2018-11" db="EMBL/GenBank/DDBJ databases">
        <title>Species Designations Belie Phenotypic and Genotypic Heterogeneity in Oral Streptococci.</title>
        <authorList>
            <person name="Velsko I."/>
        </authorList>
    </citation>
    <scope>NUCLEOTIDE SEQUENCE [LARGE SCALE GENOMIC DNA]</scope>
    <source>
        <strain evidence="2 3">BCC16</strain>
    </source>
</reference>
<dbReference type="Proteomes" id="UP000273966">
    <property type="component" value="Unassembled WGS sequence"/>
</dbReference>
<dbReference type="EMBL" id="RJMT01000017">
    <property type="protein sequence ID" value="RSI28280.1"/>
    <property type="molecule type" value="Genomic_DNA"/>
</dbReference>
<accession>A0AB74DGH4</accession>
<keyword evidence="1" id="KW-0472">Membrane</keyword>